<dbReference type="PRINTS" id="PR00503">
    <property type="entry name" value="BROMODOMAIN"/>
</dbReference>
<feature type="compositionally biased region" description="Basic and acidic residues" evidence="6">
    <location>
        <begin position="213"/>
        <end position="224"/>
    </location>
</feature>
<feature type="compositionally biased region" description="Basic and acidic residues" evidence="6">
    <location>
        <begin position="1505"/>
        <end position="1515"/>
    </location>
</feature>
<dbReference type="InterPro" id="IPR036427">
    <property type="entry name" value="Bromodomain-like_sf"/>
</dbReference>
<dbReference type="PROSITE" id="PS50014">
    <property type="entry name" value="BROMODOMAIN_2"/>
    <property type="match status" value="1"/>
</dbReference>
<feature type="compositionally biased region" description="Basic and acidic residues" evidence="6">
    <location>
        <begin position="732"/>
        <end position="743"/>
    </location>
</feature>
<feature type="region of interest" description="Disordered" evidence="6">
    <location>
        <begin position="1491"/>
        <end position="1515"/>
    </location>
</feature>
<feature type="compositionally biased region" description="Acidic residues" evidence="6">
    <location>
        <begin position="1250"/>
        <end position="1304"/>
    </location>
</feature>
<feature type="compositionally biased region" description="Basic and acidic residues" evidence="6">
    <location>
        <begin position="714"/>
        <end position="724"/>
    </location>
</feature>
<dbReference type="InParanoid" id="D7FIW7"/>
<feature type="compositionally biased region" description="Low complexity" evidence="6">
    <location>
        <begin position="1231"/>
        <end position="1241"/>
    </location>
</feature>
<feature type="compositionally biased region" description="Low complexity" evidence="6">
    <location>
        <begin position="151"/>
        <end position="168"/>
    </location>
</feature>
<evidence type="ECO:0000256" key="5">
    <source>
        <dbReference type="PROSITE-ProRule" id="PRU00035"/>
    </source>
</evidence>
<dbReference type="eggNOG" id="KOG0008">
    <property type="taxonomic scope" value="Eukaryota"/>
</dbReference>
<evidence type="ECO:0000313" key="8">
    <source>
        <dbReference type="EMBL" id="CBJ28915.1"/>
    </source>
</evidence>
<reference evidence="8 9" key="1">
    <citation type="journal article" date="2010" name="Nature">
        <title>The Ectocarpus genome and the independent evolution of multicellularity in brown algae.</title>
        <authorList>
            <person name="Cock J.M."/>
            <person name="Sterck L."/>
            <person name="Rouze P."/>
            <person name="Scornet D."/>
            <person name="Allen A.E."/>
            <person name="Amoutzias G."/>
            <person name="Anthouard V."/>
            <person name="Artiguenave F."/>
            <person name="Aury J.M."/>
            <person name="Badger J.H."/>
            <person name="Beszteri B."/>
            <person name="Billiau K."/>
            <person name="Bonnet E."/>
            <person name="Bothwell J.H."/>
            <person name="Bowler C."/>
            <person name="Boyen C."/>
            <person name="Brownlee C."/>
            <person name="Carrano C.J."/>
            <person name="Charrier B."/>
            <person name="Cho G.Y."/>
            <person name="Coelho S.M."/>
            <person name="Collen J."/>
            <person name="Corre E."/>
            <person name="Da Silva C."/>
            <person name="Delage L."/>
            <person name="Delaroque N."/>
            <person name="Dittami S.M."/>
            <person name="Doulbeau S."/>
            <person name="Elias M."/>
            <person name="Farnham G."/>
            <person name="Gachon C.M."/>
            <person name="Gschloessl B."/>
            <person name="Heesch S."/>
            <person name="Jabbari K."/>
            <person name="Jubin C."/>
            <person name="Kawai H."/>
            <person name="Kimura K."/>
            <person name="Kloareg B."/>
            <person name="Kupper F.C."/>
            <person name="Lang D."/>
            <person name="Le Bail A."/>
            <person name="Leblanc C."/>
            <person name="Lerouge P."/>
            <person name="Lohr M."/>
            <person name="Lopez P.J."/>
            <person name="Martens C."/>
            <person name="Maumus F."/>
            <person name="Michel G."/>
            <person name="Miranda-Saavedra D."/>
            <person name="Morales J."/>
            <person name="Moreau H."/>
            <person name="Motomura T."/>
            <person name="Nagasato C."/>
            <person name="Napoli C.A."/>
            <person name="Nelson D.R."/>
            <person name="Nyvall-Collen P."/>
            <person name="Peters A.F."/>
            <person name="Pommier C."/>
            <person name="Potin P."/>
            <person name="Poulain J."/>
            <person name="Quesneville H."/>
            <person name="Read B."/>
            <person name="Rensing S.A."/>
            <person name="Ritter A."/>
            <person name="Rousvoal S."/>
            <person name="Samanta M."/>
            <person name="Samson G."/>
            <person name="Schroeder D.C."/>
            <person name="Segurens B."/>
            <person name="Strittmatter M."/>
            <person name="Tonon T."/>
            <person name="Tregear J.W."/>
            <person name="Valentin K."/>
            <person name="von Dassow P."/>
            <person name="Yamagishi T."/>
            <person name="Van de Peer Y."/>
            <person name="Wincker P."/>
        </authorList>
    </citation>
    <scope>NUCLEOTIDE SEQUENCE [LARGE SCALE GENOMIC DNA]</scope>
    <source>
        <strain evidence="9">Ec32 / CCAP1310/4</strain>
    </source>
</reference>
<dbReference type="GO" id="GO:0051123">
    <property type="term" value="P:RNA polymerase II preinitiation complex assembly"/>
    <property type="evidence" value="ECO:0007669"/>
    <property type="project" value="TreeGrafter"/>
</dbReference>
<dbReference type="STRING" id="2880.D7FIW7"/>
<dbReference type="PROSITE" id="PS00633">
    <property type="entry name" value="BROMODOMAIN_1"/>
    <property type="match status" value="1"/>
</dbReference>
<evidence type="ECO:0000256" key="3">
    <source>
        <dbReference type="ARBA" id="ARBA00023117"/>
    </source>
</evidence>
<dbReference type="SMART" id="SM00297">
    <property type="entry name" value="BROMO"/>
    <property type="match status" value="1"/>
</dbReference>
<feature type="compositionally biased region" description="Basic and acidic residues" evidence="6">
    <location>
        <begin position="1213"/>
        <end position="1230"/>
    </location>
</feature>
<dbReference type="Pfam" id="PF12157">
    <property type="entry name" value="DUF3591"/>
    <property type="match status" value="2"/>
</dbReference>
<feature type="region of interest" description="Disordered" evidence="6">
    <location>
        <begin position="97"/>
        <end position="273"/>
    </location>
</feature>
<protein>
    <recommendedName>
        <fullName evidence="7">Bromo domain-containing protein</fullName>
    </recommendedName>
</protein>
<gene>
    <name evidence="8" type="ORF">Esi_0124_0012</name>
</gene>
<proteinExistence type="inferred from homology"/>
<organism evidence="8 9">
    <name type="scientific">Ectocarpus siliculosus</name>
    <name type="common">Brown alga</name>
    <name type="synonym">Conferva siliculosa</name>
    <dbReference type="NCBI Taxonomy" id="2880"/>
    <lineage>
        <taxon>Eukaryota</taxon>
        <taxon>Sar</taxon>
        <taxon>Stramenopiles</taxon>
        <taxon>Ochrophyta</taxon>
        <taxon>PX clade</taxon>
        <taxon>Phaeophyceae</taxon>
        <taxon>Ectocarpales</taxon>
        <taxon>Ectocarpaceae</taxon>
        <taxon>Ectocarpus</taxon>
    </lineage>
</organism>
<feature type="region of interest" description="Disordered" evidence="6">
    <location>
        <begin position="1204"/>
        <end position="1331"/>
    </location>
</feature>
<dbReference type="SUPFAM" id="SSF47370">
    <property type="entry name" value="Bromodomain"/>
    <property type="match status" value="1"/>
</dbReference>
<accession>D7FIW7</accession>
<dbReference type="PANTHER" id="PTHR13900">
    <property type="entry name" value="TRANSCRIPTION INITIATION FACTOR TFIID"/>
    <property type="match status" value="1"/>
</dbReference>
<keyword evidence="9" id="KW-1185">Reference proteome</keyword>
<evidence type="ECO:0000259" key="7">
    <source>
        <dbReference type="PROSITE" id="PS50014"/>
    </source>
</evidence>
<feature type="compositionally biased region" description="Acidic residues" evidence="6">
    <location>
        <begin position="183"/>
        <end position="193"/>
    </location>
</feature>
<dbReference type="GO" id="GO:0004402">
    <property type="term" value="F:histone acetyltransferase activity"/>
    <property type="evidence" value="ECO:0007669"/>
    <property type="project" value="InterPro"/>
</dbReference>
<feature type="compositionally biased region" description="Acidic residues" evidence="6">
    <location>
        <begin position="231"/>
        <end position="240"/>
    </location>
</feature>
<feature type="region of interest" description="Disordered" evidence="6">
    <location>
        <begin position="1"/>
        <end position="37"/>
    </location>
</feature>
<feature type="domain" description="Bromo" evidence="7">
    <location>
        <begin position="1553"/>
        <end position="1622"/>
    </location>
</feature>
<evidence type="ECO:0000256" key="1">
    <source>
        <dbReference type="ARBA" id="ARBA00004123"/>
    </source>
</evidence>
<dbReference type="PANTHER" id="PTHR13900:SF0">
    <property type="entry name" value="TRANSCRIPTION INITIATION FACTOR TFIID SUBUNIT 1"/>
    <property type="match status" value="1"/>
</dbReference>
<dbReference type="Gene3D" id="1.20.920.10">
    <property type="entry name" value="Bromodomain-like"/>
    <property type="match status" value="1"/>
</dbReference>
<dbReference type="InterPro" id="IPR040240">
    <property type="entry name" value="TAF1"/>
</dbReference>
<evidence type="ECO:0000256" key="4">
    <source>
        <dbReference type="ARBA" id="ARBA00023242"/>
    </source>
</evidence>
<keyword evidence="4" id="KW-0539">Nucleus</keyword>
<dbReference type="EMBL" id="FN647898">
    <property type="protein sequence ID" value="CBJ28915.1"/>
    <property type="molecule type" value="Genomic_DNA"/>
</dbReference>
<feature type="compositionally biased region" description="Gly residues" evidence="6">
    <location>
        <begin position="744"/>
        <end position="764"/>
    </location>
</feature>
<feature type="compositionally biased region" description="Low complexity" evidence="6">
    <location>
        <begin position="1310"/>
        <end position="1321"/>
    </location>
</feature>
<feature type="region of interest" description="Disordered" evidence="6">
    <location>
        <begin position="295"/>
        <end position="377"/>
    </location>
</feature>
<dbReference type="InterPro" id="IPR018359">
    <property type="entry name" value="Bromodomain_CS"/>
</dbReference>
<sequence>MHTNKDNTEGGAGAGARPSSVAQEVGKAARQGQAGRVGGILMWGRSELPNGLEGEHFFPDVVPKVDPVDFHDAGEEESGNYDLVEDLVTEETYKPEARHMAATAASEADKSGDGVGGNGAARPRLGGASGRANGTSGSGDAAPQHGGGVVGADSASGGVAGASVQANGGTSGASAERIRAGENDMDVDEEEEGGSVAEKGKGPARRPAAARGVDARQSQRESEGKGLAGEVDSDDDEESSGSEPERGSSSDGDGKGGEDGRGGGDDGLDGPGAVQLLGLKAEFMPVSQGAWEDAVCLGDSGESDAESRRRSPVGGRSRSSPVPTPMDVSASGCDEEREEGVGAAATSKKKEEGRGRDRTVEDGARGAAEGISGSKKPAAVAASAAGAAASGSKKVARRRAATGMGMRTTAFPAAEGSPWIDPPSVLNPQVDGGGWESQVLLDDSQKLKKPTIPVYLDDPDMLFGALHTPRPSLRILQTEAQQENSHILERTNRRQMATEKQKRLQSAAMKTGYTINTVGDGKASRAESNIRAVIIRPPHHASPAEDKVLIAAPKSWEDIRNLHRPRMQIHTLLPNQMSIVRLPRKPKALQGGGQGGGGFGARIGEVVSMPMHREKDLLPLESHSTFVVVEYVEERPPLLGSTGMASTIITFVRSSSRRPIGGIERRELSPQEDSPFLGEIRPGSEQASICNGLFRAPIFKHHAPDSDFLLIREPMTKSEKERSSQKQKSKKEKSGKFFFRGDKGGGGSGGSGGGGKNAPGGGAAGSSSSSSSKATFRHNQFYVIRPMPVVFLVGQTEPQMEALEPTKATSKATHLNIVTFLAKRLFDTTKAAQAGNAGIPFKKVLEEARFLSLPRAKDSAKGRLKEMVREIGERRDARDDGDGPVSTESLWAAKPDLNMQQVTAQAAKLFRPEDFCALESMVSAWAHLSDVGLDTLTSHDAVAKFLLKIKKRHDCLLAQVKEVRSASSALSKQKSVLARAARVRGRQPPEHDGGLTRRLACMEKLSEILGTQLTELKRVRAVAQYMYKELQMVPWTLTINYLKRHGITSSPAASLLMLSGMGDPSGCGEGFSFLPRPAEQAKATASLTTSQKIVAERSVQKVTGTNSDLRRLTMLQLASTCEAMGIPKDTVKTLRRWDRVHMIKELAGVAVAENVKDQNIYARFVRKRRPNATIDKDLYRATCNEIWERQALALSATAEDVQEYGSESASSSKAKDKVEASKGKGGEASKGKAAGASPGGSKDSDKGEEKEDGDDDKEDDDDDDDDLDGLNVDDLDLSGDDDDENDGLNLSDMEETLEGGDGDGDAPVAKSLQDLSSSSQKNTDELDDERQYRMLQQDLHGVRGEAARWGTGEGSDAAPQGSMSLNVVEARKAQTEELLGQLGGRAQLPAQAVRRITRTVGPDGTETVRVSYSLRRQDLVRLDARGGKKQTALSKSAAASGGVGGASPLSFFLPRPQASAESKAAAYEERGAAAGQEETVLKIRLKTGGLTTVAPKENKKKRRRSSTEGRVRKPEENIYAIQRQNSRSTVESRDSRPRNRMRSLLTGVVKNLSERPDSIYFRAPVKRNVPDYYTKIKKPMDLRTIQDKINNFDYTSRENLIADMLQLVTNAEIYNGHGHVLAQNARDIMADCQAQLEDPEIAEVEESLTAEHPVAMRNPPSAIPESTCMASKFHQDVCLGPVFGAQCLSGDISA</sequence>
<keyword evidence="3 5" id="KW-0103">Bromodomain</keyword>
<dbReference type="InterPro" id="IPR022591">
    <property type="entry name" value="TAF1_HAT_dom"/>
</dbReference>
<dbReference type="GO" id="GO:0016251">
    <property type="term" value="F:RNA polymerase II general transcription initiation factor activity"/>
    <property type="evidence" value="ECO:0007669"/>
    <property type="project" value="InterPro"/>
</dbReference>
<feature type="compositionally biased region" description="Basic and acidic residues" evidence="6">
    <location>
        <begin position="243"/>
        <end position="264"/>
    </location>
</feature>
<comment type="similarity">
    <text evidence="2">Belongs to the TAF1 family.</text>
</comment>
<feature type="compositionally biased region" description="Basic and acidic residues" evidence="6">
    <location>
        <begin position="348"/>
        <end position="364"/>
    </location>
</feature>
<dbReference type="OMA" id="YMSFHIL"/>
<comment type="subcellular location">
    <subcellularLocation>
        <location evidence="1">Nucleus</location>
    </subcellularLocation>
</comment>
<dbReference type="GO" id="GO:0017025">
    <property type="term" value="F:TBP-class protein binding"/>
    <property type="evidence" value="ECO:0007669"/>
    <property type="project" value="InterPro"/>
</dbReference>
<dbReference type="OrthoDB" id="5752at2759"/>
<feature type="compositionally biased region" description="Low complexity" evidence="6">
    <location>
        <begin position="312"/>
        <end position="321"/>
    </location>
</feature>
<dbReference type="EMBL" id="FN649759">
    <property type="protein sequence ID" value="CBJ28915.1"/>
    <property type="molecule type" value="Genomic_DNA"/>
</dbReference>
<feature type="region of interest" description="Disordered" evidence="6">
    <location>
        <begin position="710"/>
        <end position="772"/>
    </location>
</feature>
<dbReference type="GO" id="GO:0005669">
    <property type="term" value="C:transcription factor TFIID complex"/>
    <property type="evidence" value="ECO:0007669"/>
    <property type="project" value="InterPro"/>
</dbReference>
<evidence type="ECO:0000313" key="9">
    <source>
        <dbReference type="Proteomes" id="UP000002630"/>
    </source>
</evidence>
<name>D7FIW7_ECTSI</name>
<evidence type="ECO:0000256" key="2">
    <source>
        <dbReference type="ARBA" id="ARBA00009064"/>
    </source>
</evidence>
<dbReference type="Proteomes" id="UP000002630">
    <property type="component" value="Linkage Group LG34"/>
</dbReference>
<feature type="compositionally biased region" description="Low complexity" evidence="6">
    <location>
        <begin position="25"/>
        <end position="34"/>
    </location>
</feature>
<dbReference type="Pfam" id="PF00439">
    <property type="entry name" value="Bromodomain"/>
    <property type="match status" value="1"/>
</dbReference>
<evidence type="ECO:0000256" key="6">
    <source>
        <dbReference type="SAM" id="MobiDB-lite"/>
    </source>
</evidence>
<dbReference type="InterPro" id="IPR001487">
    <property type="entry name" value="Bromodomain"/>
</dbReference>